<sequence>MEIIRRHRGERNVESLIPMFVLDRDVYLVVAKTRRIEKKATRVFFIVSSLQTPLGSGGDGPFPLVEYQPLRRPSRLAELDRFCDALISIREEIAQIENGKANVHNNVLKVNWGS</sequence>
<name>A0A843WFQ6_COLES</name>
<dbReference type="Pfam" id="PF21478">
    <property type="entry name" value="GcvP2_C"/>
    <property type="match status" value="1"/>
</dbReference>
<comment type="caution">
    <text evidence="2">The sequence shown here is derived from an EMBL/GenBank/DDBJ whole genome shotgun (WGS) entry which is preliminary data.</text>
</comment>
<gene>
    <name evidence="2" type="ORF">Taro_034519</name>
</gene>
<feature type="domain" description="Glycine dehydrogenase C-terminal" evidence="1">
    <location>
        <begin position="76"/>
        <end position="109"/>
    </location>
</feature>
<reference evidence="2" key="1">
    <citation type="submission" date="2017-07" db="EMBL/GenBank/DDBJ databases">
        <title>Taro Niue Genome Assembly and Annotation.</title>
        <authorList>
            <person name="Atibalentja N."/>
            <person name="Keating K."/>
            <person name="Fields C.J."/>
        </authorList>
    </citation>
    <scope>NUCLEOTIDE SEQUENCE</scope>
    <source>
        <strain evidence="2">Niue_2</strain>
        <tissue evidence="2">Leaf</tissue>
    </source>
</reference>
<evidence type="ECO:0000313" key="2">
    <source>
        <dbReference type="EMBL" id="MQM01760.1"/>
    </source>
</evidence>
<accession>A0A843WFQ6</accession>
<keyword evidence="3" id="KW-1185">Reference proteome</keyword>
<dbReference type="InterPro" id="IPR049316">
    <property type="entry name" value="GDC-P_C"/>
</dbReference>
<evidence type="ECO:0000313" key="3">
    <source>
        <dbReference type="Proteomes" id="UP000652761"/>
    </source>
</evidence>
<evidence type="ECO:0000259" key="1">
    <source>
        <dbReference type="Pfam" id="PF21478"/>
    </source>
</evidence>
<dbReference type="EMBL" id="NMUH01002729">
    <property type="protein sequence ID" value="MQM01760.1"/>
    <property type="molecule type" value="Genomic_DNA"/>
</dbReference>
<dbReference type="Proteomes" id="UP000652761">
    <property type="component" value="Unassembled WGS sequence"/>
</dbReference>
<dbReference type="OrthoDB" id="989171at2759"/>
<organism evidence="2 3">
    <name type="scientific">Colocasia esculenta</name>
    <name type="common">Wild taro</name>
    <name type="synonym">Arum esculentum</name>
    <dbReference type="NCBI Taxonomy" id="4460"/>
    <lineage>
        <taxon>Eukaryota</taxon>
        <taxon>Viridiplantae</taxon>
        <taxon>Streptophyta</taxon>
        <taxon>Embryophyta</taxon>
        <taxon>Tracheophyta</taxon>
        <taxon>Spermatophyta</taxon>
        <taxon>Magnoliopsida</taxon>
        <taxon>Liliopsida</taxon>
        <taxon>Araceae</taxon>
        <taxon>Aroideae</taxon>
        <taxon>Colocasieae</taxon>
        <taxon>Colocasia</taxon>
    </lineage>
</organism>
<dbReference type="AlphaFoldDB" id="A0A843WFQ6"/>
<protein>
    <recommendedName>
        <fullName evidence="1">Glycine dehydrogenase C-terminal domain-containing protein</fullName>
    </recommendedName>
</protein>
<proteinExistence type="predicted"/>